<sequence length="591" mass="64072">MYRVHRLGWLGLLGIIVKAGPNFQPCPKATPCYDYNACRAGDASKHNGAGLVYCELSMGFCDDPTSCYGLGSDCVCTGDRPCKSMGGPCEAWSESCAPKNMVLQWCPSAPAPTTMSTPMPNPTSQPTTTSATPQLAQQTTSSTTTSATPRLTLQTTSGTTTSATPQLMPQTTSSTTTTASSPEVTLPPSTNSPTSAPSEGSNSSATIGSVTSSDSSKSDNNTLIIVLTITGGVVLIAIVIGIVIVKRRRRVEPPVTLPRQSPPYVQDVIGPKLQLRSMKIKTNTNLTATTSSSDDANTNHRNEQQLIMGNLEMYKISPSDISIIKPLASGAYGEVLMAQLHGNLVAVKRLTPSKRSNMGDLVKFLDEINLNALIDCESIVRFIGASWTTPADVVMVSELMDQGDLRDLLQSSNQSMFKWPDKVQCAASIAHALIYLHSLDPKVVHRDLKSRNVLLNSSMEFKVTDFGVSRQFDDFETLTAGVGTFRWMAPEVLQDGHYAEPADVYSFGVILTELSTHKIPYSDVRNDRDNPLTDTAIMARVMNGNLMPTFAADCPPWFSRLGKRCLAFDVDDRPSAMEVFHIIQIELRNLR</sequence>
<dbReference type="EMBL" id="VJMJ01000128">
    <property type="protein sequence ID" value="KAF0732868.1"/>
    <property type="molecule type" value="Genomic_DNA"/>
</dbReference>
<feature type="chain" id="PRO_5026304787" description="Protein kinase domain-containing protein" evidence="3">
    <location>
        <begin position="20"/>
        <end position="591"/>
    </location>
</feature>
<evidence type="ECO:0000259" key="4">
    <source>
        <dbReference type="PROSITE" id="PS50011"/>
    </source>
</evidence>
<feature type="domain" description="Protein kinase" evidence="4">
    <location>
        <begin position="321"/>
        <end position="587"/>
    </location>
</feature>
<keyword evidence="2" id="KW-0812">Transmembrane</keyword>
<dbReference type="InterPro" id="IPR008271">
    <property type="entry name" value="Ser/Thr_kinase_AS"/>
</dbReference>
<protein>
    <recommendedName>
        <fullName evidence="4">Protein kinase domain-containing protein</fullName>
    </recommendedName>
</protein>
<comment type="caution">
    <text evidence="5">The sequence shown here is derived from an EMBL/GenBank/DDBJ whole genome shotgun (WGS) entry which is preliminary data.</text>
</comment>
<dbReference type="AlphaFoldDB" id="A0A6G0WZ47"/>
<dbReference type="Pfam" id="PF00069">
    <property type="entry name" value="Pkinase"/>
    <property type="match status" value="1"/>
</dbReference>
<dbReference type="GO" id="GO:0004674">
    <property type="term" value="F:protein serine/threonine kinase activity"/>
    <property type="evidence" value="ECO:0007669"/>
    <property type="project" value="TreeGrafter"/>
</dbReference>
<dbReference type="SUPFAM" id="SSF56112">
    <property type="entry name" value="Protein kinase-like (PK-like)"/>
    <property type="match status" value="1"/>
</dbReference>
<evidence type="ECO:0000313" key="6">
    <source>
        <dbReference type="Proteomes" id="UP000481153"/>
    </source>
</evidence>
<gene>
    <name evidence="5" type="ORF">Ae201684_010193</name>
</gene>
<proteinExistence type="predicted"/>
<feature type="region of interest" description="Disordered" evidence="1">
    <location>
        <begin position="112"/>
        <end position="218"/>
    </location>
</feature>
<dbReference type="Gene3D" id="1.10.510.10">
    <property type="entry name" value="Transferase(Phosphotransferase) domain 1"/>
    <property type="match status" value="1"/>
</dbReference>
<keyword evidence="2" id="KW-1133">Transmembrane helix</keyword>
<keyword evidence="3" id="KW-0732">Signal</keyword>
<evidence type="ECO:0000256" key="1">
    <source>
        <dbReference type="SAM" id="MobiDB-lite"/>
    </source>
</evidence>
<dbReference type="PROSITE" id="PS50011">
    <property type="entry name" value="PROTEIN_KINASE_DOM"/>
    <property type="match status" value="1"/>
</dbReference>
<dbReference type="InterPro" id="IPR051681">
    <property type="entry name" value="Ser/Thr_Kinases-Pseudokinases"/>
</dbReference>
<dbReference type="InterPro" id="IPR011009">
    <property type="entry name" value="Kinase-like_dom_sf"/>
</dbReference>
<dbReference type="GO" id="GO:0005524">
    <property type="term" value="F:ATP binding"/>
    <property type="evidence" value="ECO:0007669"/>
    <property type="project" value="InterPro"/>
</dbReference>
<feature type="signal peptide" evidence="3">
    <location>
        <begin position="1"/>
        <end position="19"/>
    </location>
</feature>
<reference evidence="5 6" key="1">
    <citation type="submission" date="2019-07" db="EMBL/GenBank/DDBJ databases">
        <title>Genomics analysis of Aphanomyces spp. identifies a new class of oomycete effector associated with host adaptation.</title>
        <authorList>
            <person name="Gaulin E."/>
        </authorList>
    </citation>
    <scope>NUCLEOTIDE SEQUENCE [LARGE SCALE GENOMIC DNA]</scope>
    <source>
        <strain evidence="5 6">ATCC 201684</strain>
    </source>
</reference>
<dbReference type="Proteomes" id="UP000481153">
    <property type="component" value="Unassembled WGS sequence"/>
</dbReference>
<accession>A0A6G0WZ47</accession>
<dbReference type="InterPro" id="IPR000719">
    <property type="entry name" value="Prot_kinase_dom"/>
</dbReference>
<dbReference type="SMART" id="SM00220">
    <property type="entry name" value="S_TKc"/>
    <property type="match status" value="1"/>
</dbReference>
<keyword evidence="2" id="KW-0472">Membrane</keyword>
<dbReference type="VEuPathDB" id="FungiDB:AeMF1_007585"/>
<evidence type="ECO:0000256" key="3">
    <source>
        <dbReference type="SAM" id="SignalP"/>
    </source>
</evidence>
<dbReference type="PROSITE" id="PS00108">
    <property type="entry name" value="PROTEIN_KINASE_ST"/>
    <property type="match status" value="1"/>
</dbReference>
<evidence type="ECO:0000313" key="5">
    <source>
        <dbReference type="EMBL" id="KAF0732868.1"/>
    </source>
</evidence>
<dbReference type="PANTHER" id="PTHR44329:SF214">
    <property type="entry name" value="PROTEIN KINASE DOMAIN-CONTAINING PROTEIN"/>
    <property type="match status" value="1"/>
</dbReference>
<feature type="transmembrane region" description="Helical" evidence="2">
    <location>
        <begin position="223"/>
        <end position="245"/>
    </location>
</feature>
<keyword evidence="6" id="KW-1185">Reference proteome</keyword>
<dbReference type="Gene3D" id="3.30.200.20">
    <property type="entry name" value="Phosphorylase Kinase, domain 1"/>
    <property type="match status" value="1"/>
</dbReference>
<name>A0A6G0WZ47_9STRA</name>
<dbReference type="PANTHER" id="PTHR44329">
    <property type="entry name" value="SERINE/THREONINE-PROTEIN KINASE TNNI3K-RELATED"/>
    <property type="match status" value="1"/>
</dbReference>
<evidence type="ECO:0000256" key="2">
    <source>
        <dbReference type="SAM" id="Phobius"/>
    </source>
</evidence>
<dbReference type="VEuPathDB" id="FungiDB:AeMF1_015247"/>
<organism evidence="5 6">
    <name type="scientific">Aphanomyces euteiches</name>
    <dbReference type="NCBI Taxonomy" id="100861"/>
    <lineage>
        <taxon>Eukaryota</taxon>
        <taxon>Sar</taxon>
        <taxon>Stramenopiles</taxon>
        <taxon>Oomycota</taxon>
        <taxon>Saprolegniomycetes</taxon>
        <taxon>Saprolegniales</taxon>
        <taxon>Verrucalvaceae</taxon>
        <taxon>Aphanomyces</taxon>
    </lineage>
</organism>